<evidence type="ECO:0000313" key="2">
    <source>
        <dbReference type="Proteomes" id="UP001527882"/>
    </source>
</evidence>
<comment type="caution">
    <text evidence="1">The sequence shown here is derived from an EMBL/GenBank/DDBJ whole genome shotgun (WGS) entry which is preliminary data.</text>
</comment>
<organism evidence="1 2">
    <name type="scientific">Paenibacillus gyeongsangnamensis</name>
    <dbReference type="NCBI Taxonomy" id="3388067"/>
    <lineage>
        <taxon>Bacteria</taxon>
        <taxon>Bacillati</taxon>
        <taxon>Bacillota</taxon>
        <taxon>Bacilli</taxon>
        <taxon>Bacillales</taxon>
        <taxon>Paenibacillaceae</taxon>
        <taxon>Paenibacillus</taxon>
    </lineage>
</organism>
<reference evidence="1 2" key="1">
    <citation type="submission" date="2022-12" db="EMBL/GenBank/DDBJ databases">
        <title>Draft genome sequence of Paenibacillus sp. dW9.</title>
        <authorList>
            <person name="Choi E.-W."/>
            <person name="Kim D.-U."/>
        </authorList>
    </citation>
    <scope>NUCLEOTIDE SEQUENCE [LARGE SCALE GENOMIC DNA]</scope>
    <source>
        <strain evidence="2">dW9</strain>
    </source>
</reference>
<name>A0ABT4QI59_9BACL</name>
<sequence length="69" mass="8094">MAAHLWLLYADGIRAFSVHPDAASRERNFQAFMEDPEWLDLKERTEANGPLHEKIDIIYMNKAPFFQTE</sequence>
<proteinExistence type="predicted"/>
<dbReference type="Proteomes" id="UP001527882">
    <property type="component" value="Unassembled WGS sequence"/>
</dbReference>
<evidence type="ECO:0008006" key="3">
    <source>
        <dbReference type="Google" id="ProtNLM"/>
    </source>
</evidence>
<keyword evidence="2" id="KW-1185">Reference proteome</keyword>
<evidence type="ECO:0000313" key="1">
    <source>
        <dbReference type="EMBL" id="MCZ8516570.1"/>
    </source>
</evidence>
<dbReference type="EMBL" id="JAQAGZ010000025">
    <property type="protein sequence ID" value="MCZ8516570.1"/>
    <property type="molecule type" value="Genomic_DNA"/>
</dbReference>
<dbReference type="RefSeq" id="WP_269885107.1">
    <property type="nucleotide sequence ID" value="NZ_JAQAGZ010000025.1"/>
</dbReference>
<gene>
    <name evidence="1" type="ORF">O9H85_30115</name>
</gene>
<dbReference type="Gene3D" id="3.30.70.100">
    <property type="match status" value="1"/>
</dbReference>
<protein>
    <recommendedName>
        <fullName evidence="3">NIPSNAP domain-containing protein</fullName>
    </recommendedName>
</protein>
<accession>A0ABT4QI59</accession>